<evidence type="ECO:0000313" key="1">
    <source>
        <dbReference type="EMBL" id="GFS44398.1"/>
    </source>
</evidence>
<proteinExistence type="predicted"/>
<evidence type="ECO:0000313" key="2">
    <source>
        <dbReference type="EMBL" id="GFU06978.1"/>
    </source>
</evidence>
<name>A0A8X6UDB2_NEPPI</name>
<protein>
    <submittedName>
        <fullName evidence="2">Uncharacterized protein</fullName>
    </submittedName>
</protein>
<accession>A0A8X6UDB2</accession>
<dbReference type="EMBL" id="BMAW01028339">
    <property type="protein sequence ID" value="GFU06978.1"/>
    <property type="molecule type" value="Genomic_DNA"/>
</dbReference>
<dbReference type="Proteomes" id="UP000887013">
    <property type="component" value="Unassembled WGS sequence"/>
</dbReference>
<dbReference type="EMBL" id="BMAW01044407">
    <property type="protein sequence ID" value="GFS44398.1"/>
    <property type="molecule type" value="Genomic_DNA"/>
</dbReference>
<evidence type="ECO:0000313" key="3">
    <source>
        <dbReference type="Proteomes" id="UP000887013"/>
    </source>
</evidence>
<sequence length="123" mass="13709">MVTVRRRTSKCFNTGEAPIKLHRITQNTPCHACTITRSYPYRTCMDGAGITTAIKGIASLPLNHIRATRSCSTESDLRNKTLQLAKNLSEPQLLGSLCPIAIRRTVRACSVHLQTQGERSRRM</sequence>
<reference evidence="2" key="1">
    <citation type="submission" date="2020-08" db="EMBL/GenBank/DDBJ databases">
        <title>Multicomponent nature underlies the extraordinary mechanical properties of spider dragline silk.</title>
        <authorList>
            <person name="Kono N."/>
            <person name="Nakamura H."/>
            <person name="Mori M."/>
            <person name="Yoshida Y."/>
            <person name="Ohtoshi R."/>
            <person name="Malay A.D."/>
            <person name="Moran D.A.P."/>
            <person name="Tomita M."/>
            <person name="Numata K."/>
            <person name="Arakawa K."/>
        </authorList>
    </citation>
    <scope>NUCLEOTIDE SEQUENCE</scope>
</reference>
<organism evidence="2 3">
    <name type="scientific">Nephila pilipes</name>
    <name type="common">Giant wood spider</name>
    <name type="synonym">Nephila maculata</name>
    <dbReference type="NCBI Taxonomy" id="299642"/>
    <lineage>
        <taxon>Eukaryota</taxon>
        <taxon>Metazoa</taxon>
        <taxon>Ecdysozoa</taxon>
        <taxon>Arthropoda</taxon>
        <taxon>Chelicerata</taxon>
        <taxon>Arachnida</taxon>
        <taxon>Araneae</taxon>
        <taxon>Araneomorphae</taxon>
        <taxon>Entelegynae</taxon>
        <taxon>Araneoidea</taxon>
        <taxon>Nephilidae</taxon>
        <taxon>Nephila</taxon>
    </lineage>
</organism>
<keyword evidence="3" id="KW-1185">Reference proteome</keyword>
<gene>
    <name evidence="1" type="ORF">NPIL_598541</name>
    <name evidence="2" type="ORF">NPIL_658611</name>
</gene>
<comment type="caution">
    <text evidence="2">The sequence shown here is derived from an EMBL/GenBank/DDBJ whole genome shotgun (WGS) entry which is preliminary data.</text>
</comment>
<dbReference type="AlphaFoldDB" id="A0A8X6UDB2"/>